<keyword evidence="3" id="KW-1185">Reference proteome</keyword>
<protein>
    <recommendedName>
        <fullName evidence="1">EAL domain-containing protein</fullName>
    </recommendedName>
</protein>
<dbReference type="PROSITE" id="PS50883">
    <property type="entry name" value="EAL"/>
    <property type="match status" value="1"/>
</dbReference>
<evidence type="ECO:0000313" key="2">
    <source>
        <dbReference type="EMBL" id="AMK78568.1"/>
    </source>
</evidence>
<feature type="domain" description="EAL" evidence="1">
    <location>
        <begin position="1"/>
        <end position="94"/>
    </location>
</feature>
<proteinExistence type="predicted"/>
<accession>A0A126T954</accession>
<dbReference type="SUPFAM" id="SSF141868">
    <property type="entry name" value="EAL domain-like"/>
    <property type="match status" value="1"/>
</dbReference>
<name>A0A126T954_9GAMM</name>
<dbReference type="Proteomes" id="UP000030512">
    <property type="component" value="Chromosome"/>
</dbReference>
<dbReference type="InterPro" id="IPR001633">
    <property type="entry name" value="EAL_dom"/>
</dbReference>
<dbReference type="PANTHER" id="PTHR33121">
    <property type="entry name" value="CYCLIC DI-GMP PHOSPHODIESTERASE PDEF"/>
    <property type="match status" value="1"/>
</dbReference>
<dbReference type="InterPro" id="IPR050706">
    <property type="entry name" value="Cyclic-di-GMP_PDE-like"/>
</dbReference>
<dbReference type="AlphaFoldDB" id="A0A126T954"/>
<sequence>MERETEVVLVLCRLRALGVRLAIDDIPQLEDDKEVASAIIGMGHTLRLQVLAEGVETQEQLDFLKEHGCDFYQGYLKSPALAADDFTALLQSQS</sequence>
<dbReference type="Pfam" id="PF00563">
    <property type="entry name" value="EAL"/>
    <property type="match status" value="1"/>
</dbReference>
<dbReference type="InterPro" id="IPR035919">
    <property type="entry name" value="EAL_sf"/>
</dbReference>
<dbReference type="GO" id="GO:0071111">
    <property type="term" value="F:cyclic-guanylate-specific phosphodiesterase activity"/>
    <property type="evidence" value="ECO:0007669"/>
    <property type="project" value="InterPro"/>
</dbReference>
<reference evidence="2 3" key="1">
    <citation type="journal article" date="2015" name="Environ. Microbiol.">
        <title>Methane oxidation coupled to nitrate reduction under hypoxia by the Gammaproteobacterium Methylomonas denitrificans, sp. nov. type strain FJG1.</title>
        <authorList>
            <person name="Kits K.D."/>
            <person name="Klotz M.G."/>
            <person name="Stein L.Y."/>
        </authorList>
    </citation>
    <scope>NUCLEOTIDE SEQUENCE [LARGE SCALE GENOMIC DNA]</scope>
    <source>
        <strain evidence="2 3">FJG1</strain>
    </source>
</reference>
<dbReference type="EMBL" id="CP014476">
    <property type="protein sequence ID" value="AMK78568.1"/>
    <property type="molecule type" value="Genomic_DNA"/>
</dbReference>
<dbReference type="Gene3D" id="3.20.20.450">
    <property type="entry name" value="EAL domain"/>
    <property type="match status" value="1"/>
</dbReference>
<dbReference type="PANTHER" id="PTHR33121:SF79">
    <property type="entry name" value="CYCLIC DI-GMP PHOSPHODIESTERASE PDED-RELATED"/>
    <property type="match status" value="1"/>
</dbReference>
<evidence type="ECO:0000259" key="1">
    <source>
        <dbReference type="PROSITE" id="PS50883"/>
    </source>
</evidence>
<organism evidence="2 3">
    <name type="scientific">Methylomonas denitrificans</name>
    <dbReference type="NCBI Taxonomy" id="1538553"/>
    <lineage>
        <taxon>Bacteria</taxon>
        <taxon>Pseudomonadati</taxon>
        <taxon>Pseudomonadota</taxon>
        <taxon>Gammaproteobacteria</taxon>
        <taxon>Methylococcales</taxon>
        <taxon>Methylococcaceae</taxon>
        <taxon>Methylomonas</taxon>
    </lineage>
</organism>
<dbReference type="RefSeq" id="WP_036278190.1">
    <property type="nucleotide sequence ID" value="NZ_CP014476.1"/>
</dbReference>
<dbReference type="KEGG" id="mdn:JT25_019075"/>
<dbReference type="CDD" id="cd01948">
    <property type="entry name" value="EAL"/>
    <property type="match status" value="1"/>
</dbReference>
<evidence type="ECO:0000313" key="3">
    <source>
        <dbReference type="Proteomes" id="UP000030512"/>
    </source>
</evidence>
<dbReference type="STRING" id="1538553.JT25_019075"/>
<gene>
    <name evidence="2" type="ORF">JT25_019075</name>
</gene>